<evidence type="ECO:0000256" key="9">
    <source>
        <dbReference type="ARBA" id="ARBA00029803"/>
    </source>
</evidence>
<dbReference type="AlphaFoldDB" id="A0A914ZIS4"/>
<evidence type="ECO:0000256" key="2">
    <source>
        <dbReference type="ARBA" id="ARBA00022603"/>
    </source>
</evidence>
<accession>A0A914ZIS4</accession>
<dbReference type="InterPro" id="IPR038459">
    <property type="entry name" value="MT_TRM10-typ_sf"/>
</dbReference>
<dbReference type="GO" id="GO:0005739">
    <property type="term" value="C:mitochondrion"/>
    <property type="evidence" value="ECO:0007669"/>
    <property type="project" value="UniProtKB-SubCell"/>
</dbReference>
<dbReference type="GO" id="GO:0005654">
    <property type="term" value="C:nucleoplasm"/>
    <property type="evidence" value="ECO:0007669"/>
    <property type="project" value="TreeGrafter"/>
</dbReference>
<keyword evidence="6" id="KW-0809">Transit peptide</keyword>
<evidence type="ECO:0000256" key="1">
    <source>
        <dbReference type="ARBA" id="ARBA00004173"/>
    </source>
</evidence>
<evidence type="ECO:0000256" key="5">
    <source>
        <dbReference type="ARBA" id="ARBA00022694"/>
    </source>
</evidence>
<name>A0A914ZIS4_PARUN</name>
<dbReference type="PANTHER" id="PTHR13563">
    <property type="entry name" value="TRNA (GUANINE-9-) METHYLTRANSFERASE"/>
    <property type="match status" value="1"/>
</dbReference>
<evidence type="ECO:0000256" key="7">
    <source>
        <dbReference type="ARBA" id="ARBA00023054"/>
    </source>
</evidence>
<dbReference type="InterPro" id="IPR025812">
    <property type="entry name" value="Trm10_C_MTase_dom"/>
</dbReference>
<evidence type="ECO:0000256" key="4">
    <source>
        <dbReference type="ARBA" id="ARBA00022691"/>
    </source>
</evidence>
<keyword evidence="2" id="KW-0489">Methyltransferase</keyword>
<organism evidence="11 12">
    <name type="scientific">Parascaris univalens</name>
    <name type="common">Nematode worm</name>
    <dbReference type="NCBI Taxonomy" id="6257"/>
    <lineage>
        <taxon>Eukaryota</taxon>
        <taxon>Metazoa</taxon>
        <taxon>Ecdysozoa</taxon>
        <taxon>Nematoda</taxon>
        <taxon>Chromadorea</taxon>
        <taxon>Rhabditida</taxon>
        <taxon>Spirurina</taxon>
        <taxon>Ascaridomorpha</taxon>
        <taxon>Ascaridoidea</taxon>
        <taxon>Ascarididae</taxon>
        <taxon>Parascaris</taxon>
    </lineage>
</organism>
<evidence type="ECO:0000259" key="10">
    <source>
        <dbReference type="PROSITE" id="PS51675"/>
    </source>
</evidence>
<dbReference type="InterPro" id="IPR007356">
    <property type="entry name" value="tRNA_m1G_MeTrfase_euk"/>
</dbReference>
<protein>
    <recommendedName>
        <fullName evidence="9">RNA (guanine-9-)-methyltransferase domain-containing protein 1</fullName>
    </recommendedName>
</protein>
<evidence type="ECO:0000313" key="12">
    <source>
        <dbReference type="WBParaSite" id="PgB01_g076_t01"/>
    </source>
</evidence>
<dbReference type="InterPro" id="IPR028564">
    <property type="entry name" value="MT_TRM10-typ"/>
</dbReference>
<dbReference type="GO" id="GO:0000049">
    <property type="term" value="F:tRNA binding"/>
    <property type="evidence" value="ECO:0007669"/>
    <property type="project" value="TreeGrafter"/>
</dbReference>
<dbReference type="Proteomes" id="UP000887569">
    <property type="component" value="Unplaced"/>
</dbReference>
<evidence type="ECO:0000256" key="8">
    <source>
        <dbReference type="ARBA" id="ARBA00023128"/>
    </source>
</evidence>
<dbReference type="Gene3D" id="3.40.1280.30">
    <property type="match status" value="1"/>
</dbReference>
<sequence length="356" mass="41148">AVERLMDLLRNTWRRAVWKAKIFLRIRNARWPVIWSAPRLNSTPSSGFIEGLTAEEKSKLAAIVRELEVLSRCYNYFPTIINDSDWGILLRCSTMKERLSHVKFRRRKEEQAKKDRIKNEAKASKRGLIRSEDAVPSQYVPLECRPFYLPHAKLKRSIDELQALRYMRSLLLDPQPALVIDCQFLDYLSPRGLNLTLLQLKYLISENRVRLQPWPVYLCNLHSQNEIISEQCKLHLQMFDSNRFVAAEFFSCGFTDLFPHVDIVYLSPHADSELEKVEGNEIFILGGIVDRANEPRLPKCASLLAANNARVVARKLPLDKYIKWKSGSKYLTLTAVASILYDVYDSGGSWEFALKN</sequence>
<feature type="domain" description="SAM-dependent MTase TRM10-type" evidence="10">
    <location>
        <begin position="162"/>
        <end position="356"/>
    </location>
</feature>
<dbReference type="PROSITE" id="PS51675">
    <property type="entry name" value="SAM_MT_TRM10"/>
    <property type="match status" value="1"/>
</dbReference>
<dbReference type="GO" id="GO:0097745">
    <property type="term" value="P:mitochondrial tRNA 5'-end processing"/>
    <property type="evidence" value="ECO:0007669"/>
    <property type="project" value="TreeGrafter"/>
</dbReference>
<keyword evidence="3" id="KW-0808">Transferase</keyword>
<keyword evidence="4" id="KW-0949">S-adenosyl-L-methionine</keyword>
<reference evidence="12" key="1">
    <citation type="submission" date="2022-11" db="UniProtKB">
        <authorList>
            <consortium name="WormBaseParasite"/>
        </authorList>
    </citation>
    <scope>IDENTIFICATION</scope>
</reference>
<comment type="subcellular location">
    <subcellularLocation>
        <location evidence="1">Mitochondrion</location>
    </subcellularLocation>
</comment>
<keyword evidence="5" id="KW-0819">tRNA processing</keyword>
<evidence type="ECO:0000256" key="6">
    <source>
        <dbReference type="ARBA" id="ARBA00022946"/>
    </source>
</evidence>
<dbReference type="CDD" id="cd18102">
    <property type="entry name" value="Trm10_MRRP1"/>
    <property type="match status" value="1"/>
</dbReference>
<dbReference type="GO" id="GO:0070131">
    <property type="term" value="P:positive regulation of mitochondrial translation"/>
    <property type="evidence" value="ECO:0007669"/>
    <property type="project" value="TreeGrafter"/>
</dbReference>
<dbReference type="GO" id="GO:0008168">
    <property type="term" value="F:methyltransferase activity"/>
    <property type="evidence" value="ECO:0007669"/>
    <property type="project" value="UniProtKB-KW"/>
</dbReference>
<dbReference type="GO" id="GO:0032259">
    <property type="term" value="P:methylation"/>
    <property type="evidence" value="ECO:0007669"/>
    <property type="project" value="UniProtKB-KW"/>
</dbReference>
<keyword evidence="7" id="KW-0175">Coiled coil</keyword>
<dbReference type="PANTHER" id="PTHR13563:SF5">
    <property type="entry name" value="TRNA METHYLTRANSFERASE 10 HOMOLOG C"/>
    <property type="match status" value="1"/>
</dbReference>
<keyword evidence="8" id="KW-0496">Mitochondrion</keyword>
<evidence type="ECO:0000313" key="11">
    <source>
        <dbReference type="Proteomes" id="UP000887569"/>
    </source>
</evidence>
<dbReference type="WBParaSite" id="PgB01_g076_t01">
    <property type="protein sequence ID" value="PgB01_g076_t01"/>
    <property type="gene ID" value="PgB01_g076"/>
</dbReference>
<evidence type="ECO:0000256" key="3">
    <source>
        <dbReference type="ARBA" id="ARBA00022679"/>
    </source>
</evidence>
<proteinExistence type="predicted"/>
<keyword evidence="11" id="KW-1185">Reference proteome</keyword>